<protein>
    <submittedName>
        <fullName evidence="2">CRISPR-associated protein Cas5</fullName>
    </submittedName>
</protein>
<dbReference type="InterPro" id="IPR013422">
    <property type="entry name" value="CRISPR-assoc_prot_Cas5_N"/>
</dbReference>
<dbReference type="GO" id="GO:0051607">
    <property type="term" value="P:defense response to virus"/>
    <property type="evidence" value="ECO:0007669"/>
    <property type="project" value="UniProtKB-KW"/>
</dbReference>
<dbReference type="Proteomes" id="UP000008544">
    <property type="component" value="Chromosome"/>
</dbReference>
<organism evidence="2 3">
    <name type="scientific">Desulforudis audaxviator (strain MP104C)</name>
    <dbReference type="NCBI Taxonomy" id="477974"/>
    <lineage>
        <taxon>Bacteria</taxon>
        <taxon>Bacillati</taxon>
        <taxon>Bacillota</taxon>
        <taxon>Clostridia</taxon>
        <taxon>Thermoanaerobacterales</taxon>
        <taxon>Candidatus Desulforudaceae</taxon>
        <taxon>Candidatus Desulforudis</taxon>
    </lineage>
</organism>
<keyword evidence="3" id="KW-1185">Reference proteome</keyword>
<dbReference type="AlphaFoldDB" id="B1I5P1"/>
<dbReference type="InterPro" id="IPR021124">
    <property type="entry name" value="CRISPR-assoc_prot_Cas5"/>
</dbReference>
<dbReference type="KEGG" id="dau:Daud_1814"/>
<dbReference type="NCBIfam" id="TIGR02593">
    <property type="entry name" value="CRISPR_cas5"/>
    <property type="match status" value="1"/>
</dbReference>
<dbReference type="HOGENOM" id="CLU_097416_0_0_9"/>
<dbReference type="Pfam" id="PF09704">
    <property type="entry name" value="Cas_Cas5d"/>
    <property type="match status" value="1"/>
</dbReference>
<keyword evidence="1" id="KW-0051">Antiviral defense</keyword>
<dbReference type="eggNOG" id="COG1688">
    <property type="taxonomic scope" value="Bacteria"/>
</dbReference>
<accession>B1I5P1</accession>
<proteinExistence type="predicted"/>
<dbReference type="Gene3D" id="3.30.70.2660">
    <property type="match status" value="1"/>
</dbReference>
<evidence type="ECO:0000313" key="3">
    <source>
        <dbReference type="Proteomes" id="UP000008544"/>
    </source>
</evidence>
<gene>
    <name evidence="2" type="ordered locus">Daud_1814</name>
</gene>
<dbReference type="EMBL" id="CP000860">
    <property type="protein sequence ID" value="ACA60310.1"/>
    <property type="molecule type" value="Genomic_DNA"/>
</dbReference>
<reference evidence="2 3" key="2">
    <citation type="journal article" date="2008" name="Science">
        <title>Environmental genomics reveals a single-species ecosystem deep within Earth.</title>
        <authorList>
            <person name="Chivian D."/>
            <person name="Brodie E.L."/>
            <person name="Alm E.J."/>
            <person name="Culley D.E."/>
            <person name="Dehal P.S."/>
            <person name="Desantis T.Z."/>
            <person name="Gihring T.M."/>
            <person name="Lapidus A."/>
            <person name="Lin L.H."/>
            <person name="Lowry S.R."/>
            <person name="Moser D.P."/>
            <person name="Richardson P.M."/>
            <person name="Southam G."/>
            <person name="Wanger G."/>
            <person name="Pratt L.M."/>
            <person name="Andersen G.L."/>
            <person name="Hazen T.C."/>
            <person name="Brockman F.J."/>
            <person name="Arkin A.P."/>
            <person name="Onstott T.C."/>
        </authorList>
    </citation>
    <scope>NUCLEOTIDE SEQUENCE [LARGE SCALE GENOMIC DNA]</scope>
    <source>
        <strain evidence="2 3">MP104C</strain>
    </source>
</reference>
<reference evidence="3" key="1">
    <citation type="submission" date="2007-10" db="EMBL/GenBank/DDBJ databases">
        <title>Complete sequence of chromosome of Desulforudis audaxviator MP104C.</title>
        <authorList>
            <person name="Copeland A."/>
            <person name="Lucas S."/>
            <person name="Lapidus A."/>
            <person name="Barry K."/>
            <person name="Glavina del Rio T."/>
            <person name="Dalin E."/>
            <person name="Tice H."/>
            <person name="Bruce D."/>
            <person name="Pitluck S."/>
            <person name="Lowry S.R."/>
            <person name="Larimer F."/>
            <person name="Land M.L."/>
            <person name="Hauser L."/>
            <person name="Kyrpides N."/>
            <person name="Ivanova N.N."/>
            <person name="Richardson P."/>
        </authorList>
    </citation>
    <scope>NUCLEOTIDE SEQUENCE [LARGE SCALE GENOMIC DNA]</scope>
    <source>
        <strain evidence="3">MP104C</strain>
    </source>
</reference>
<evidence type="ECO:0000256" key="1">
    <source>
        <dbReference type="ARBA" id="ARBA00023118"/>
    </source>
</evidence>
<dbReference type="STRING" id="477974.Daud_1814"/>
<evidence type="ECO:0000313" key="2">
    <source>
        <dbReference type="EMBL" id="ACA60310.1"/>
    </source>
</evidence>
<dbReference type="GO" id="GO:0043571">
    <property type="term" value="P:maintenance of CRISPR repeat elements"/>
    <property type="evidence" value="ECO:0007669"/>
    <property type="project" value="InterPro"/>
</dbReference>
<sequence>MASFRRPLDHNYQRTLPLPPPTTLFGLAGAARGLAEEELWQEASPLRDLLVATLALQKPGLARDMWTVMKIKNNKLAERSPYFREILFNARFMILYGGPEELLAELQQAFLDPTYPLSLGREDELIVVEELGRGETCPGAPLFSGTVIPGDLQGLRFKWVPRPGIAFEPPAVETMPLAFEVDKRGIRYPLNPRPFTFLPYDLEVELEGYQDALTIEPLEGRSFTWMNWSSWESRTSLF</sequence>
<name>B1I5P1_DESAP</name>